<reference evidence="3" key="1">
    <citation type="submission" date="2015-03" db="EMBL/GenBank/DDBJ databases">
        <authorList>
            <person name="Urmite Genomes"/>
        </authorList>
    </citation>
    <scope>NUCLEOTIDE SEQUENCE [LARGE SCALE GENOMIC DNA]</scope>
    <source>
        <strain evidence="3">FF10</strain>
    </source>
</reference>
<evidence type="ECO:0000313" key="2">
    <source>
        <dbReference type="EMBL" id="CQR25233.1"/>
    </source>
</evidence>
<evidence type="ECO:0000313" key="3">
    <source>
        <dbReference type="Proteomes" id="UP000198604"/>
    </source>
</evidence>
<feature type="domain" description="DUF4440" evidence="1">
    <location>
        <begin position="6"/>
        <end position="114"/>
    </location>
</feature>
<accession>A0A0E4H5P7</accession>
<protein>
    <recommendedName>
        <fullName evidence="1">DUF4440 domain-containing protein</fullName>
    </recommendedName>
</protein>
<dbReference type="EMBL" id="CTEN01000003">
    <property type="protein sequence ID" value="CQR25233.1"/>
    <property type="molecule type" value="Genomic_DNA"/>
</dbReference>
<dbReference type="Pfam" id="PF14534">
    <property type="entry name" value="DUF4440"/>
    <property type="match status" value="1"/>
</dbReference>
<keyword evidence="3" id="KW-1185">Reference proteome</keyword>
<dbReference type="Gene3D" id="3.10.450.50">
    <property type="match status" value="1"/>
</dbReference>
<gene>
    <name evidence="2" type="ORF">BN1356_01574</name>
</gene>
<name>A0A0E4H5P7_9STRE</name>
<dbReference type="InterPro" id="IPR027843">
    <property type="entry name" value="DUF4440"/>
</dbReference>
<dbReference type="OrthoDB" id="3253136at2"/>
<dbReference type="InterPro" id="IPR032710">
    <property type="entry name" value="NTF2-like_dom_sf"/>
</dbReference>
<evidence type="ECO:0000259" key="1">
    <source>
        <dbReference type="Pfam" id="PF14534"/>
    </source>
</evidence>
<dbReference type="SUPFAM" id="SSF54427">
    <property type="entry name" value="NTF2-like"/>
    <property type="match status" value="1"/>
</dbReference>
<organism evidence="2 3">
    <name type="scientific">Streptococcus varani</name>
    <dbReference type="NCBI Taxonomy" id="1608583"/>
    <lineage>
        <taxon>Bacteria</taxon>
        <taxon>Bacillati</taxon>
        <taxon>Bacillota</taxon>
        <taxon>Bacilli</taxon>
        <taxon>Lactobacillales</taxon>
        <taxon>Streptococcaceae</taxon>
        <taxon>Streptococcus</taxon>
    </lineage>
</organism>
<dbReference type="AlphaFoldDB" id="A0A0E4H5P7"/>
<dbReference type="STRING" id="1608583.BN1356_01574"/>
<sequence>MTKEVLKDLHRQVNQAMVDKDIAKLEELLKADTVLVHMTGYKQPVSEWLDQIKSEEMKYYSWKEEAIKDIVIDGDKASLIGQSRVKALIWGGGPHTWPLQIEMHFEKVDGQWEIVKQIASTYE</sequence>
<dbReference type="Proteomes" id="UP000198604">
    <property type="component" value="Unassembled WGS sequence"/>
</dbReference>
<dbReference type="RefSeq" id="WP_093650797.1">
    <property type="nucleotide sequence ID" value="NZ_CTEN01000003.1"/>
</dbReference>
<proteinExistence type="predicted"/>